<accession>A0A8J2MJC6</accession>
<dbReference type="GO" id="GO:0005324">
    <property type="term" value="F:long-chain fatty acid transmembrane transporter activity"/>
    <property type="evidence" value="ECO:0007669"/>
    <property type="project" value="TreeGrafter"/>
</dbReference>
<dbReference type="GO" id="GO:0140359">
    <property type="term" value="F:ABC-type transporter activity"/>
    <property type="evidence" value="ECO:0007669"/>
    <property type="project" value="InterPro"/>
</dbReference>
<dbReference type="OrthoDB" id="422637at2759"/>
<dbReference type="PROSITE" id="PS50893">
    <property type="entry name" value="ABC_TRANSPORTER_2"/>
    <property type="match status" value="1"/>
</dbReference>
<feature type="transmembrane region" description="Helical" evidence="6">
    <location>
        <begin position="157"/>
        <end position="176"/>
    </location>
</feature>
<keyword evidence="4 6" id="KW-1133">Transmembrane helix</keyword>
<dbReference type="EMBL" id="CAKAEH010000489">
    <property type="protein sequence ID" value="CAG9531164.1"/>
    <property type="molecule type" value="Genomic_DNA"/>
</dbReference>
<dbReference type="PANTHER" id="PTHR11384">
    <property type="entry name" value="ATP-BINDING CASSETTE, SUB-FAMILY D MEMBER"/>
    <property type="match status" value="1"/>
</dbReference>
<feature type="transmembrane region" description="Helical" evidence="6">
    <location>
        <begin position="77"/>
        <end position="100"/>
    </location>
</feature>
<keyword evidence="3 6" id="KW-0812">Transmembrane</keyword>
<dbReference type="GO" id="GO:0042760">
    <property type="term" value="P:very long-chain fatty acid catabolic process"/>
    <property type="evidence" value="ECO:0007669"/>
    <property type="project" value="TreeGrafter"/>
</dbReference>
<organism evidence="8 9">
    <name type="scientific">Cercopithifilaria johnstoni</name>
    <dbReference type="NCBI Taxonomy" id="2874296"/>
    <lineage>
        <taxon>Eukaryota</taxon>
        <taxon>Metazoa</taxon>
        <taxon>Ecdysozoa</taxon>
        <taxon>Nematoda</taxon>
        <taxon>Chromadorea</taxon>
        <taxon>Rhabditida</taxon>
        <taxon>Spirurina</taxon>
        <taxon>Spiruromorpha</taxon>
        <taxon>Filarioidea</taxon>
        <taxon>Onchocercidae</taxon>
        <taxon>Cercopithifilaria</taxon>
    </lineage>
</organism>
<evidence type="ECO:0000256" key="4">
    <source>
        <dbReference type="ARBA" id="ARBA00022989"/>
    </source>
</evidence>
<dbReference type="InterPro" id="IPR050835">
    <property type="entry name" value="ABC_transporter_sub-D"/>
</dbReference>
<keyword evidence="5 6" id="KW-0472">Membrane</keyword>
<evidence type="ECO:0000256" key="3">
    <source>
        <dbReference type="ARBA" id="ARBA00022692"/>
    </source>
</evidence>
<comment type="caution">
    <text evidence="8">The sequence shown here is derived from an EMBL/GenBank/DDBJ whole genome shotgun (WGS) entry which is preliminary data.</text>
</comment>
<comment type="similarity">
    <text evidence="1">Belongs to the ABC transporter superfamily. ABCD family. Peroxisomal fatty acyl CoA transporter (TC 3.A.1.203) subfamily.</text>
</comment>
<dbReference type="Proteomes" id="UP000746747">
    <property type="component" value="Unassembled WGS sequence"/>
</dbReference>
<dbReference type="GO" id="GO:0005778">
    <property type="term" value="C:peroxisomal membrane"/>
    <property type="evidence" value="ECO:0007669"/>
    <property type="project" value="TreeGrafter"/>
</dbReference>
<keyword evidence="9" id="KW-1185">Reference proteome</keyword>
<dbReference type="SUPFAM" id="SSF52540">
    <property type="entry name" value="P-loop containing nucleoside triphosphate hydrolases"/>
    <property type="match status" value="1"/>
</dbReference>
<protein>
    <recommendedName>
        <fullName evidence="7">ABC transporter domain-containing protein</fullName>
    </recommendedName>
</protein>
<dbReference type="PANTHER" id="PTHR11384:SF59">
    <property type="entry name" value="LYSOSOMAL COBALAMIN TRANSPORTER ABCD4"/>
    <property type="match status" value="1"/>
</dbReference>
<dbReference type="Pfam" id="PF06472">
    <property type="entry name" value="ABC_membrane_2"/>
    <property type="match status" value="1"/>
</dbReference>
<dbReference type="GO" id="GO:0006635">
    <property type="term" value="P:fatty acid beta-oxidation"/>
    <property type="evidence" value="ECO:0007669"/>
    <property type="project" value="TreeGrafter"/>
</dbReference>
<feature type="transmembrane region" description="Helical" evidence="6">
    <location>
        <begin position="36"/>
        <end position="57"/>
    </location>
</feature>
<evidence type="ECO:0000256" key="1">
    <source>
        <dbReference type="ARBA" id="ARBA00008575"/>
    </source>
</evidence>
<proteinExistence type="inferred from homology"/>
<reference evidence="8" key="1">
    <citation type="submission" date="2021-09" db="EMBL/GenBank/DDBJ databases">
        <authorList>
            <consortium name="Pathogen Informatics"/>
        </authorList>
    </citation>
    <scope>NUCLEOTIDE SEQUENCE</scope>
</reference>
<name>A0A8J2MJC6_9BILA</name>
<dbReference type="GO" id="GO:0007031">
    <property type="term" value="P:peroxisome organization"/>
    <property type="evidence" value="ECO:0007669"/>
    <property type="project" value="TreeGrafter"/>
</dbReference>
<keyword evidence="2" id="KW-0813">Transport</keyword>
<feature type="transmembrane region" description="Helical" evidence="6">
    <location>
        <begin position="268"/>
        <end position="295"/>
    </location>
</feature>
<dbReference type="AlphaFoldDB" id="A0A8J2MJC6"/>
<sequence length="674" mass="76980">MTIRKFSIDLLFFKRTYTLLKIVFPFSRCRIVPSSFVIAVCVIIVSIADQVATYFVGVLPSEFYVALGNRDITTFRLLAAKATLIILSKASTLSAIKYMAAQLFLKFREITGFTLHRLYFKRQGYYRLNVLDDNFDNPDQRMTQDIEKATKLLAQELFAPIFMAPFVIGYYTFLTYESYFSSGYLGPLTIYAYFTLATVINRLLLSPIVLLVNEQEKKEGDFRLRHVEVRANAESIAFYQSGLIENVMTNKKLRSLIKVQNKLVEWRFALNLATSAFDYFGGTLSYLIISIPIFLTHNYDDLSGIELSGIISRNAFYYLYLIYSFTRLNALSEVLGDMAGVTHRIIGLYEELVRLHIDRLETDRPPSTVPSSVVVIVSEDSEKQNVIPERKIEELYGKQGHLFELEPDDEEVEFLLQRADGNRDREDPEWLDDGIAMTLDSVTIAFPNDSSTPLVSNLSLQIVEGKNLLITGDGSVGKTSLLRVLAGLWKCVTGKLERHWKVSPTTLYFVPQKTYFPNGGCSLRQQLVYPLKALSLEKEAARLAQILEWVKLEHLLQRCNGLDTPVEWDWSETLSPGELQRLSIGRVLYHRPRIAFLDEATSAIGFEMEMSLYRLMKEERISYVSIGHRFSLKQCHDMELHLSGRGEWTLNDIDSMNISDGRTASFVNLSMKNI</sequence>
<dbReference type="PROSITE" id="PS00211">
    <property type="entry name" value="ABC_TRANSPORTER_1"/>
    <property type="match status" value="1"/>
</dbReference>
<dbReference type="InterPro" id="IPR011527">
    <property type="entry name" value="ABC1_TM_dom"/>
</dbReference>
<evidence type="ECO:0000313" key="8">
    <source>
        <dbReference type="EMBL" id="CAG9531164.1"/>
    </source>
</evidence>
<dbReference type="GO" id="GO:0005524">
    <property type="term" value="F:ATP binding"/>
    <property type="evidence" value="ECO:0007669"/>
    <property type="project" value="InterPro"/>
</dbReference>
<dbReference type="Pfam" id="PF00005">
    <property type="entry name" value="ABC_tran"/>
    <property type="match status" value="1"/>
</dbReference>
<feature type="transmembrane region" description="Helical" evidence="6">
    <location>
        <begin position="188"/>
        <end position="212"/>
    </location>
</feature>
<dbReference type="InterPro" id="IPR017871">
    <property type="entry name" value="ABC_transporter-like_CS"/>
</dbReference>
<dbReference type="Gene3D" id="3.40.50.300">
    <property type="entry name" value="P-loop containing nucleotide triphosphate hydrolases"/>
    <property type="match status" value="1"/>
</dbReference>
<dbReference type="GO" id="GO:0015910">
    <property type="term" value="P:long-chain fatty acid import into peroxisome"/>
    <property type="evidence" value="ECO:0007669"/>
    <property type="project" value="TreeGrafter"/>
</dbReference>
<dbReference type="GO" id="GO:0016887">
    <property type="term" value="F:ATP hydrolysis activity"/>
    <property type="evidence" value="ECO:0007669"/>
    <property type="project" value="InterPro"/>
</dbReference>
<feature type="domain" description="ABC transporter" evidence="7">
    <location>
        <begin position="437"/>
        <end position="669"/>
    </location>
</feature>
<evidence type="ECO:0000259" key="7">
    <source>
        <dbReference type="PROSITE" id="PS50893"/>
    </source>
</evidence>
<evidence type="ECO:0000313" key="9">
    <source>
        <dbReference type="Proteomes" id="UP000746747"/>
    </source>
</evidence>
<gene>
    <name evidence="8" type="ORF">CJOHNSTONI_LOCUS1585</name>
</gene>
<dbReference type="CDD" id="cd03223">
    <property type="entry name" value="ABCD_peroxisomal_ALDP"/>
    <property type="match status" value="1"/>
</dbReference>
<evidence type="ECO:0000256" key="5">
    <source>
        <dbReference type="ARBA" id="ARBA00023136"/>
    </source>
</evidence>
<dbReference type="InterPro" id="IPR027417">
    <property type="entry name" value="P-loop_NTPase"/>
</dbReference>
<evidence type="ECO:0000256" key="6">
    <source>
        <dbReference type="SAM" id="Phobius"/>
    </source>
</evidence>
<dbReference type="InterPro" id="IPR003439">
    <property type="entry name" value="ABC_transporter-like_ATP-bd"/>
</dbReference>
<evidence type="ECO:0000256" key="2">
    <source>
        <dbReference type="ARBA" id="ARBA00022448"/>
    </source>
</evidence>